<feature type="chain" id="PRO_5004687239" evidence="1">
    <location>
        <begin position="27"/>
        <end position="246"/>
    </location>
</feature>
<organism evidence="2 3">
    <name type="scientific">Photorhabdus temperata J3</name>
    <dbReference type="NCBI Taxonomy" id="1389415"/>
    <lineage>
        <taxon>Bacteria</taxon>
        <taxon>Pseudomonadati</taxon>
        <taxon>Pseudomonadota</taxon>
        <taxon>Gammaproteobacteria</taxon>
        <taxon>Enterobacterales</taxon>
        <taxon>Morganellaceae</taxon>
        <taxon>Photorhabdus</taxon>
    </lineage>
</organism>
<keyword evidence="1" id="KW-0732">Signal</keyword>
<evidence type="ECO:0000256" key="1">
    <source>
        <dbReference type="SAM" id="SignalP"/>
    </source>
</evidence>
<accession>U7QTE2</accession>
<reference evidence="2 3" key="1">
    <citation type="submission" date="2013-10" db="EMBL/GenBank/DDBJ databases">
        <title>Whole Genome Shotgun Sequence of Photorhabdus temperata J3.</title>
        <authorList>
            <person name="Park G.-S."/>
            <person name="Hong S.-J."/>
            <person name="Shin J.-H."/>
        </authorList>
    </citation>
    <scope>NUCLEOTIDE SEQUENCE [LARGE SCALE GENOMIC DNA]</scope>
    <source>
        <strain evidence="2 3">J3</strain>
    </source>
</reference>
<gene>
    <name evidence="2" type="ORF">O185_24375</name>
</gene>
<proteinExistence type="predicted"/>
<comment type="caution">
    <text evidence="2">The sequence shown here is derived from an EMBL/GenBank/DDBJ whole genome shotgun (WGS) entry which is preliminary data.</text>
</comment>
<sequence length="246" mass="27610">MMRKDFFSQRKGLVLIGVVMSLSASAAQVAISEQTETGMKATQKQVTQAENHRIQAQIWGLTEAEFQRYQQLMQGKRGIQSPGLDPLSALGIEAETVQERQRYAELWVKQEYIRTEKELAFQRAVDAAWKRLAPNILPVNLGKGAGIAQGNQGRLALFVKDDCAACDARLAAALSADREVDIYLVDSEGNDDVLRTWAGKHHIPSEKVRSRKITLNHDKGRWRQFGQGKMPVVLQHENDGWRVVAF</sequence>
<name>U7QTE2_PHOTE</name>
<dbReference type="PATRIC" id="fig|1389415.4.peg.4856"/>
<evidence type="ECO:0000313" key="3">
    <source>
        <dbReference type="Proteomes" id="UP000017133"/>
    </source>
</evidence>
<dbReference type="Proteomes" id="UP000017133">
    <property type="component" value="Unassembled WGS sequence"/>
</dbReference>
<dbReference type="EMBL" id="AXDT01000306">
    <property type="protein sequence ID" value="ERT10527.1"/>
    <property type="molecule type" value="Genomic_DNA"/>
</dbReference>
<keyword evidence="3" id="KW-1185">Reference proteome</keyword>
<dbReference type="AlphaFoldDB" id="U7QTE2"/>
<feature type="signal peptide" evidence="1">
    <location>
        <begin position="1"/>
        <end position="26"/>
    </location>
</feature>
<protein>
    <submittedName>
        <fullName evidence="2">Integrating conjugative element protein</fullName>
    </submittedName>
</protein>
<dbReference type="NCBIfam" id="TIGR03759">
    <property type="entry name" value="conj_TIGR03759"/>
    <property type="match status" value="1"/>
</dbReference>
<dbReference type="InterPro" id="IPR022293">
    <property type="entry name" value="Integrating-conj_element"/>
</dbReference>
<evidence type="ECO:0000313" key="2">
    <source>
        <dbReference type="EMBL" id="ERT10527.1"/>
    </source>
</evidence>